<comment type="caution">
    <text evidence="2">The sequence shown here is derived from an EMBL/GenBank/DDBJ whole genome shotgun (WGS) entry which is preliminary data.</text>
</comment>
<keyword evidence="3" id="KW-1185">Reference proteome</keyword>
<evidence type="ECO:0000256" key="1">
    <source>
        <dbReference type="SAM" id="MobiDB-lite"/>
    </source>
</evidence>
<evidence type="ECO:0000313" key="2">
    <source>
        <dbReference type="EMBL" id="KAJ7732689.1"/>
    </source>
</evidence>
<accession>A0AAD7MUL4</accession>
<dbReference type="Proteomes" id="UP001215598">
    <property type="component" value="Unassembled WGS sequence"/>
</dbReference>
<protein>
    <submittedName>
        <fullName evidence="2">Uncharacterized protein</fullName>
    </submittedName>
</protein>
<organism evidence="2 3">
    <name type="scientific">Mycena metata</name>
    <dbReference type="NCBI Taxonomy" id="1033252"/>
    <lineage>
        <taxon>Eukaryota</taxon>
        <taxon>Fungi</taxon>
        <taxon>Dikarya</taxon>
        <taxon>Basidiomycota</taxon>
        <taxon>Agaricomycotina</taxon>
        <taxon>Agaricomycetes</taxon>
        <taxon>Agaricomycetidae</taxon>
        <taxon>Agaricales</taxon>
        <taxon>Marasmiineae</taxon>
        <taxon>Mycenaceae</taxon>
        <taxon>Mycena</taxon>
    </lineage>
</organism>
<feature type="compositionally biased region" description="Polar residues" evidence="1">
    <location>
        <begin position="1"/>
        <end position="11"/>
    </location>
</feature>
<dbReference type="EMBL" id="JARKIB010000143">
    <property type="protein sequence ID" value="KAJ7732689.1"/>
    <property type="molecule type" value="Genomic_DNA"/>
</dbReference>
<name>A0AAD7MUL4_9AGAR</name>
<feature type="region of interest" description="Disordered" evidence="1">
    <location>
        <begin position="75"/>
        <end position="99"/>
    </location>
</feature>
<sequence>MDSSLLASQVQDSERARRFSVSRATVPPDQSSPKTIEVKAPYTNPYPALKNSFHRRHDRRRICFASISEAQVRAKNGEPASLSHPARRLDKQSRTCGNTEMRPRQLGEEFYFPDRALTSSRALPVDVQFSSRFRWISNANGHRVIDSKDGRNNRVLGPSEPVASLRPFHAQTLLPPFFSTRREGSVLLLWRRFMEYSARYYIRSVGFKVDVYDKTERDEPQSSPKSLKQTVQCGKWLSTRALEANLVCSCNSDDTSGFHAPGGLKIYIFLPNALQSINKVLASFAASPFQGPENPLEAGAKTANIQGKPVRFW</sequence>
<feature type="region of interest" description="Disordered" evidence="1">
    <location>
        <begin position="1"/>
        <end position="35"/>
    </location>
</feature>
<proteinExistence type="predicted"/>
<gene>
    <name evidence="2" type="ORF">B0H16DRAFT_1468462</name>
</gene>
<evidence type="ECO:0000313" key="3">
    <source>
        <dbReference type="Proteomes" id="UP001215598"/>
    </source>
</evidence>
<reference evidence="2" key="1">
    <citation type="submission" date="2023-03" db="EMBL/GenBank/DDBJ databases">
        <title>Massive genome expansion in bonnet fungi (Mycena s.s.) driven by repeated elements and novel gene families across ecological guilds.</title>
        <authorList>
            <consortium name="Lawrence Berkeley National Laboratory"/>
            <person name="Harder C.B."/>
            <person name="Miyauchi S."/>
            <person name="Viragh M."/>
            <person name="Kuo A."/>
            <person name="Thoen E."/>
            <person name="Andreopoulos B."/>
            <person name="Lu D."/>
            <person name="Skrede I."/>
            <person name="Drula E."/>
            <person name="Henrissat B."/>
            <person name="Morin E."/>
            <person name="Kohler A."/>
            <person name="Barry K."/>
            <person name="LaButti K."/>
            <person name="Morin E."/>
            <person name="Salamov A."/>
            <person name="Lipzen A."/>
            <person name="Mereny Z."/>
            <person name="Hegedus B."/>
            <person name="Baldrian P."/>
            <person name="Stursova M."/>
            <person name="Weitz H."/>
            <person name="Taylor A."/>
            <person name="Grigoriev I.V."/>
            <person name="Nagy L.G."/>
            <person name="Martin F."/>
            <person name="Kauserud H."/>
        </authorList>
    </citation>
    <scope>NUCLEOTIDE SEQUENCE</scope>
    <source>
        <strain evidence="2">CBHHK182m</strain>
    </source>
</reference>
<dbReference type="AlphaFoldDB" id="A0AAD7MUL4"/>